<dbReference type="InterPro" id="IPR006095">
    <property type="entry name" value="Glu/Leu/Phe/Val/Trp_DH"/>
</dbReference>
<feature type="domain" description="Glutamate/phenylalanine/leucine/valine/L-tryptophan dehydrogenase C-terminal" evidence="8">
    <location>
        <begin position="178"/>
        <end position="419"/>
    </location>
</feature>
<dbReference type="PANTHER" id="PTHR11606:SF13">
    <property type="entry name" value="GLUTAMATE DEHYDROGENASE 1, MITOCHONDRIAL"/>
    <property type="match status" value="1"/>
</dbReference>
<accession>A0A328CBR8</accession>
<dbReference type="Gene3D" id="3.40.50.720">
    <property type="entry name" value="NAD(P)-binding Rossmann-like Domain"/>
    <property type="match status" value="1"/>
</dbReference>
<feature type="active site" description="Proton donor" evidence="4">
    <location>
        <position position="102"/>
    </location>
</feature>
<dbReference type="PROSITE" id="PS00074">
    <property type="entry name" value="GLFV_DEHYDROGENASE"/>
    <property type="match status" value="1"/>
</dbReference>
<evidence type="ECO:0000256" key="7">
    <source>
        <dbReference type="RuleBase" id="RU004417"/>
    </source>
</evidence>
<evidence type="ECO:0000256" key="1">
    <source>
        <dbReference type="ARBA" id="ARBA00006382"/>
    </source>
</evidence>
<dbReference type="SUPFAM" id="SSF51735">
    <property type="entry name" value="NAD(P)-binding Rossmann-fold domains"/>
    <property type="match status" value="1"/>
</dbReference>
<dbReference type="InterPro" id="IPR036291">
    <property type="entry name" value="NAD(P)-bd_dom_sf"/>
</dbReference>
<dbReference type="RefSeq" id="WP_111728506.1">
    <property type="nucleotide sequence ID" value="NZ_QHKO01000001.1"/>
</dbReference>
<protein>
    <recommendedName>
        <fullName evidence="3">Glutamate dehydrogenase</fullName>
    </recommendedName>
</protein>
<dbReference type="PANTHER" id="PTHR11606">
    <property type="entry name" value="GLUTAMATE DEHYDROGENASE"/>
    <property type="match status" value="1"/>
</dbReference>
<keyword evidence="10" id="KW-1185">Reference proteome</keyword>
<proteinExistence type="inferred from homology"/>
<keyword evidence="2 3" id="KW-0560">Oxidoreductase</keyword>
<reference evidence="9 10" key="1">
    <citation type="submission" date="2018-05" db="EMBL/GenBank/DDBJ databases">
        <title>Lujinxingia marina gen. nov. sp. nov., a new facultative anaerobic member of the class Deltaproteobacteria, and proposal of Lujinxingaceae fam. nov.</title>
        <authorList>
            <person name="Li C.-M."/>
        </authorList>
    </citation>
    <scope>NUCLEOTIDE SEQUENCE [LARGE SCALE GENOMIC DNA]</scope>
    <source>
        <strain evidence="9 10">B210</strain>
    </source>
</reference>
<dbReference type="InterPro" id="IPR033524">
    <property type="entry name" value="Glu/Leu/Phe/Val_DH_AS"/>
</dbReference>
<dbReference type="SUPFAM" id="SSF53223">
    <property type="entry name" value="Aminoacid dehydrogenase-like, N-terminal domain"/>
    <property type="match status" value="1"/>
</dbReference>
<keyword evidence="5" id="KW-0520">NAD</keyword>
<sequence>MMLFEDASASLARAMELLDVSEDVVERLRVPVASVKMSLPVRMDNGDLEVFPAYRVRYNTALGPGKGGLRFHPAVDVDHMQTLALWMTFKCALLDLPFGGAKGGVRVDPKTLSKMELERLSRAYIDVFAEFIGPHRDVPAPDMYTNAMIMGWMADQYATIMRRHSPAVITGKPLALGGCPHRQEATASGAVSVIEAYLEAHQHVSDSPTVAIQGFGNAGAKLASQLYEAGFRVVAVSDSKGAVYAPEGLDIPSLRRHKSQDQVHGVYDAYALRDCPYAKFEKITNGELLALKVDLLIPAALENQITETNVDQVRAGVIFEVANGPVTHKAAQKLEARDVDVLPGILVNAGGVTVSYYEWGQNLRGERWSEKQVVSSLKARMRDAYRRVDAKRQELKSSWRLAAYVVALQRLNEALRAQGTREFYESKI</sequence>
<evidence type="ECO:0000256" key="2">
    <source>
        <dbReference type="ARBA" id="ARBA00023002"/>
    </source>
</evidence>
<dbReference type="InterPro" id="IPR014362">
    <property type="entry name" value="Glu_DH"/>
</dbReference>
<dbReference type="GO" id="GO:0000166">
    <property type="term" value="F:nucleotide binding"/>
    <property type="evidence" value="ECO:0007669"/>
    <property type="project" value="UniProtKB-KW"/>
</dbReference>
<organism evidence="9 10">
    <name type="scientific">Lujinxingia litoralis</name>
    <dbReference type="NCBI Taxonomy" id="2211119"/>
    <lineage>
        <taxon>Bacteria</taxon>
        <taxon>Deltaproteobacteria</taxon>
        <taxon>Bradymonadales</taxon>
        <taxon>Lujinxingiaceae</taxon>
        <taxon>Lujinxingia</taxon>
    </lineage>
</organism>
<dbReference type="Gene3D" id="3.40.50.10860">
    <property type="entry name" value="Leucine Dehydrogenase, chain A, domain 1"/>
    <property type="match status" value="1"/>
</dbReference>
<evidence type="ECO:0000256" key="3">
    <source>
        <dbReference type="PIRNR" id="PIRNR000185"/>
    </source>
</evidence>
<dbReference type="InterPro" id="IPR006097">
    <property type="entry name" value="Glu/Leu/Phe/Val/Trp_DH_dimer"/>
</dbReference>
<dbReference type="GO" id="GO:0006538">
    <property type="term" value="P:L-glutamate catabolic process"/>
    <property type="evidence" value="ECO:0007669"/>
    <property type="project" value="TreeGrafter"/>
</dbReference>
<feature type="binding site" evidence="5">
    <location>
        <position position="217"/>
    </location>
    <ligand>
        <name>NAD(+)</name>
        <dbReference type="ChEBI" id="CHEBI:57540"/>
    </ligand>
</feature>
<comment type="similarity">
    <text evidence="1 3 7">Belongs to the Glu/Leu/Phe/Val dehydrogenases family.</text>
</comment>
<evidence type="ECO:0000256" key="5">
    <source>
        <dbReference type="PIRSR" id="PIRSR000185-2"/>
    </source>
</evidence>
<dbReference type="SMART" id="SM00839">
    <property type="entry name" value="ELFV_dehydrog"/>
    <property type="match status" value="1"/>
</dbReference>
<dbReference type="Proteomes" id="UP000249169">
    <property type="component" value="Unassembled WGS sequence"/>
</dbReference>
<dbReference type="AlphaFoldDB" id="A0A328CBR8"/>
<dbReference type="InterPro" id="IPR006096">
    <property type="entry name" value="Glu/Leu/Phe/Val/Trp_DH_C"/>
</dbReference>
<evidence type="ECO:0000256" key="4">
    <source>
        <dbReference type="PIRSR" id="PIRSR000185-1"/>
    </source>
</evidence>
<feature type="binding site" evidence="5">
    <location>
        <position position="186"/>
    </location>
    <ligand>
        <name>NAD(+)</name>
        <dbReference type="ChEBI" id="CHEBI:57540"/>
    </ligand>
</feature>
<evidence type="ECO:0000313" key="9">
    <source>
        <dbReference type="EMBL" id="RAL25334.1"/>
    </source>
</evidence>
<feature type="binding site" evidence="5">
    <location>
        <position position="355"/>
    </location>
    <ligand>
        <name>substrate</name>
    </ligand>
</feature>
<dbReference type="Pfam" id="PF02812">
    <property type="entry name" value="ELFV_dehydrog_N"/>
    <property type="match status" value="1"/>
</dbReference>
<feature type="site" description="Important for catalysis" evidence="6">
    <location>
        <position position="142"/>
    </location>
</feature>
<dbReference type="OrthoDB" id="9803297at2"/>
<gene>
    <name evidence="9" type="ORF">DL240_03745</name>
</gene>
<dbReference type="CDD" id="cd01076">
    <property type="entry name" value="NAD_bind_1_Glu_DH"/>
    <property type="match status" value="1"/>
</dbReference>
<dbReference type="PIRSF" id="PIRSF000185">
    <property type="entry name" value="Glu_DH"/>
    <property type="match status" value="1"/>
</dbReference>
<dbReference type="InterPro" id="IPR033922">
    <property type="entry name" value="NAD_bind_Glu_DH"/>
</dbReference>
<evidence type="ECO:0000313" key="10">
    <source>
        <dbReference type="Proteomes" id="UP000249169"/>
    </source>
</evidence>
<dbReference type="GO" id="GO:0004352">
    <property type="term" value="F:glutamate dehydrogenase (NAD+) activity"/>
    <property type="evidence" value="ECO:0007669"/>
    <property type="project" value="TreeGrafter"/>
</dbReference>
<feature type="binding site" evidence="5">
    <location>
        <position position="90"/>
    </location>
    <ligand>
        <name>substrate</name>
    </ligand>
</feature>
<dbReference type="Pfam" id="PF00208">
    <property type="entry name" value="ELFV_dehydrog"/>
    <property type="match status" value="1"/>
</dbReference>
<feature type="binding site" evidence="5">
    <location>
        <position position="66"/>
    </location>
    <ligand>
        <name>substrate</name>
    </ligand>
</feature>
<dbReference type="PRINTS" id="PR00082">
    <property type="entry name" value="GLFDHDRGNASE"/>
</dbReference>
<name>A0A328CBR8_9DELT</name>
<comment type="caution">
    <text evidence="9">The sequence shown here is derived from an EMBL/GenBank/DDBJ whole genome shotgun (WGS) entry which is preliminary data.</text>
</comment>
<dbReference type="EMBL" id="QHKO01000001">
    <property type="protein sequence ID" value="RAL25334.1"/>
    <property type="molecule type" value="Genomic_DNA"/>
</dbReference>
<evidence type="ECO:0000259" key="8">
    <source>
        <dbReference type="SMART" id="SM00839"/>
    </source>
</evidence>
<keyword evidence="5" id="KW-0547">Nucleotide-binding</keyword>
<evidence type="ECO:0000256" key="6">
    <source>
        <dbReference type="PIRSR" id="PIRSR000185-3"/>
    </source>
</evidence>
<dbReference type="InterPro" id="IPR046346">
    <property type="entry name" value="Aminoacid_DH-like_N_sf"/>
</dbReference>